<dbReference type="OrthoDB" id="3269405at2759"/>
<accession>A0A9P7GHR8</accession>
<sequence>MPTPGEVDTSWPGGLYYSQAEQPLGQYVQQDHRYTEPQWNYSSQPIADYSPSASYSSIPISHGPSVHSPTFGYLTQAQEPIGSTRSTSRLLSPSGSFMSASPRSPRSPSYEISQAEDSGCLDSHREQLRLFKEVLQLPMGSYLGPFIPQKMYIPHTTNDRRRYVEEIVLQQPIYFEMQDPDEYGIPLTDALHSRVRRLRSHEEYVFEGRGPSISVRIQWPGYQYWSRQIPTKDFRCPPQPITKAKLAKNIAKCVQRFLDARENKPLDDDVPACWKVGKRPNEIKFEDLILVSMHHVSMGSWQPQLRLRRPLF</sequence>
<dbReference type="EMBL" id="JABCKI010000351">
    <property type="protein sequence ID" value="KAG5650837.1"/>
    <property type="molecule type" value="Genomic_DNA"/>
</dbReference>
<dbReference type="AlphaFoldDB" id="A0A9P7GHR8"/>
<organism evidence="2 3">
    <name type="scientific">Sphagnurus paluster</name>
    <dbReference type="NCBI Taxonomy" id="117069"/>
    <lineage>
        <taxon>Eukaryota</taxon>
        <taxon>Fungi</taxon>
        <taxon>Dikarya</taxon>
        <taxon>Basidiomycota</taxon>
        <taxon>Agaricomycotina</taxon>
        <taxon>Agaricomycetes</taxon>
        <taxon>Agaricomycetidae</taxon>
        <taxon>Agaricales</taxon>
        <taxon>Tricholomatineae</taxon>
        <taxon>Lyophyllaceae</taxon>
        <taxon>Sphagnurus</taxon>
    </lineage>
</organism>
<feature type="region of interest" description="Disordered" evidence="1">
    <location>
        <begin position="82"/>
        <end position="113"/>
    </location>
</feature>
<gene>
    <name evidence="2" type="ORF">H0H81_010867</name>
</gene>
<name>A0A9P7GHR8_9AGAR</name>
<feature type="compositionally biased region" description="Low complexity" evidence="1">
    <location>
        <begin position="82"/>
        <end position="109"/>
    </location>
</feature>
<reference evidence="2" key="2">
    <citation type="submission" date="2021-10" db="EMBL/GenBank/DDBJ databases">
        <title>Phylogenomics reveals ancestral predisposition of the termite-cultivated fungus Termitomyces towards a domesticated lifestyle.</title>
        <authorList>
            <person name="Auxier B."/>
            <person name="Grum-Grzhimaylo A."/>
            <person name="Cardenas M.E."/>
            <person name="Lodge J.D."/>
            <person name="Laessoe T."/>
            <person name="Pedersen O."/>
            <person name="Smith M.E."/>
            <person name="Kuyper T.W."/>
            <person name="Franco-Molano E.A."/>
            <person name="Baroni T.J."/>
            <person name="Aanen D.K."/>
        </authorList>
    </citation>
    <scope>NUCLEOTIDE SEQUENCE</scope>
    <source>
        <strain evidence="2">D49</strain>
    </source>
</reference>
<keyword evidence="3" id="KW-1185">Reference proteome</keyword>
<evidence type="ECO:0000256" key="1">
    <source>
        <dbReference type="SAM" id="MobiDB-lite"/>
    </source>
</evidence>
<reference evidence="2" key="1">
    <citation type="submission" date="2021-02" db="EMBL/GenBank/DDBJ databases">
        <authorList>
            <person name="Nieuwenhuis M."/>
            <person name="Van De Peppel L.J.J."/>
        </authorList>
    </citation>
    <scope>NUCLEOTIDE SEQUENCE</scope>
    <source>
        <strain evidence="2">D49</strain>
    </source>
</reference>
<evidence type="ECO:0000313" key="3">
    <source>
        <dbReference type="Proteomes" id="UP000717328"/>
    </source>
</evidence>
<proteinExistence type="predicted"/>
<protein>
    <submittedName>
        <fullName evidence="2">Uncharacterized protein</fullName>
    </submittedName>
</protein>
<dbReference type="Proteomes" id="UP000717328">
    <property type="component" value="Unassembled WGS sequence"/>
</dbReference>
<evidence type="ECO:0000313" key="2">
    <source>
        <dbReference type="EMBL" id="KAG5650837.1"/>
    </source>
</evidence>
<comment type="caution">
    <text evidence="2">The sequence shown here is derived from an EMBL/GenBank/DDBJ whole genome shotgun (WGS) entry which is preliminary data.</text>
</comment>